<comment type="caution">
    <text evidence="1">The sequence shown here is derived from an EMBL/GenBank/DDBJ whole genome shotgun (WGS) entry which is preliminary data.</text>
</comment>
<dbReference type="Proteomes" id="UP000238924">
    <property type="component" value="Unassembled WGS sequence"/>
</dbReference>
<organism evidence="1 2">
    <name type="scientific">Brachyspira murdochii</name>
    <dbReference type="NCBI Taxonomy" id="84378"/>
    <lineage>
        <taxon>Bacteria</taxon>
        <taxon>Pseudomonadati</taxon>
        <taxon>Spirochaetota</taxon>
        <taxon>Spirochaetia</taxon>
        <taxon>Brachyspirales</taxon>
        <taxon>Brachyspiraceae</taxon>
        <taxon>Brachyspira</taxon>
    </lineage>
</organism>
<keyword evidence="2" id="KW-1185">Reference proteome</keyword>
<accession>A0ABX5B179</accession>
<reference evidence="1 2" key="1">
    <citation type="submission" date="2014-04" db="EMBL/GenBank/DDBJ databases">
        <title>Whole genome sequence of 'Brachyspira hampsonii' D13-03603F2.</title>
        <authorList>
            <person name="Patterson A.H."/>
            <person name="Chaban B."/>
            <person name="Fernando C."/>
            <person name="Harding J.C."/>
            <person name="Hill J.E."/>
        </authorList>
    </citation>
    <scope>NUCLEOTIDE SEQUENCE [LARGE SCALE GENOMIC DNA]</scope>
    <source>
        <strain evidence="1 2">D13-03603F2</strain>
    </source>
</reference>
<proteinExistence type="predicted"/>
<dbReference type="RefSeq" id="WP_104619177.1">
    <property type="nucleotide sequence ID" value="NZ_JJMJ01000249.1"/>
</dbReference>
<evidence type="ECO:0000313" key="2">
    <source>
        <dbReference type="Proteomes" id="UP000238924"/>
    </source>
</evidence>
<evidence type="ECO:0008006" key="3">
    <source>
        <dbReference type="Google" id="ProtNLM"/>
    </source>
</evidence>
<evidence type="ECO:0000313" key="1">
    <source>
        <dbReference type="EMBL" id="PPS20941.1"/>
    </source>
</evidence>
<sequence>MSKKISTIFLTLFVVGVLSVSCSNKDKTDPRGIEQYNGNTYVSTQTFDLSKIEIFGENYKNAYMWVSIKDGQVATFPNVNNTTAPDFTGTYFTVTGSGTDYSFSNPDTQGTPNAIVGTLKFSDNSVTLNFTKNTVMPSIENTDIVCNKK</sequence>
<dbReference type="EMBL" id="JJMJ01000249">
    <property type="protein sequence ID" value="PPS20941.1"/>
    <property type="molecule type" value="Genomic_DNA"/>
</dbReference>
<dbReference type="PROSITE" id="PS51257">
    <property type="entry name" value="PROKAR_LIPOPROTEIN"/>
    <property type="match status" value="1"/>
</dbReference>
<protein>
    <recommendedName>
        <fullName evidence="3">Lipocalin-like domain-containing protein</fullName>
    </recommendedName>
</protein>
<gene>
    <name evidence="1" type="ORF">DJ52_13860</name>
</gene>
<name>A0ABX5B179_9SPIR</name>